<evidence type="ECO:0000313" key="3">
    <source>
        <dbReference type="EMBL" id="BAH90796.1"/>
    </source>
</evidence>
<dbReference type="Gene3D" id="1.20.1250.10">
    <property type="match status" value="1"/>
</dbReference>
<dbReference type="InterPro" id="IPR009079">
    <property type="entry name" value="4_helix_cytokine-like_core"/>
</dbReference>
<feature type="signal peptide" evidence="1">
    <location>
        <begin position="1"/>
        <end position="21"/>
    </location>
</feature>
<keyword evidence="1" id="KW-0732">Signal</keyword>
<organism evidence="2">
    <name type="scientific">Sebastes schlegelii</name>
    <name type="common">Korean rockfish</name>
    <dbReference type="NCBI Taxonomy" id="214486"/>
    <lineage>
        <taxon>Eukaryota</taxon>
        <taxon>Metazoa</taxon>
        <taxon>Chordata</taxon>
        <taxon>Craniata</taxon>
        <taxon>Vertebrata</taxon>
        <taxon>Euteleostomi</taxon>
        <taxon>Actinopterygii</taxon>
        <taxon>Neopterygii</taxon>
        <taxon>Teleostei</taxon>
        <taxon>Neoteleostei</taxon>
        <taxon>Acanthomorphata</taxon>
        <taxon>Eupercaria</taxon>
        <taxon>Perciformes</taxon>
        <taxon>Scorpaenoidei</taxon>
        <taxon>Sebastidae</taxon>
        <taxon>Sebastinae</taxon>
        <taxon>Sebastes</taxon>
    </lineage>
</organism>
<evidence type="ECO:0000313" key="2">
    <source>
        <dbReference type="EMBL" id="BAH56612.1"/>
    </source>
</evidence>
<reference evidence="3" key="2">
    <citation type="journal article" date="2009" name="Fish Shellfish Immunol.">
        <title>Molecular cloning and expression of cDNAs for two distinct granulocyte colony stimulating factor genes from black rockfish Sebastes schlegelii.</title>
        <authorList>
            <person name="Nam B.-H."/>
            <person name="An G.-H."/>
            <person name="Baeck G.-W."/>
            <person name="Kim M.-C."/>
            <person name="Kim J.-W."/>
            <person name="Park H.J."/>
            <person name="Lee D.-C."/>
            <person name="Park C.-I."/>
        </authorList>
    </citation>
    <scope>NUCLEOTIDE SEQUENCE</scope>
</reference>
<name>C0STS3_SEBSC</name>
<dbReference type="GO" id="GO:0005125">
    <property type="term" value="F:cytokine activity"/>
    <property type="evidence" value="ECO:0007669"/>
    <property type="project" value="InterPro"/>
</dbReference>
<feature type="chain" id="PRO_5010960130" evidence="1">
    <location>
        <begin position="22"/>
        <end position="201"/>
    </location>
</feature>
<dbReference type="EMBL" id="AB490455">
    <property type="protein sequence ID" value="BAH90796.1"/>
    <property type="molecule type" value="mRNA"/>
</dbReference>
<dbReference type="PANTHER" id="PTHR10511">
    <property type="entry name" value="GRANULOCYTE COLONY-STIMULATING FACTOR"/>
    <property type="match status" value="1"/>
</dbReference>
<evidence type="ECO:0000256" key="1">
    <source>
        <dbReference type="SAM" id="SignalP"/>
    </source>
</evidence>
<reference evidence="3" key="3">
    <citation type="submission" date="2009-03" db="EMBL/GenBank/DDBJ databases">
        <authorList>
            <person name="Park C."/>
        </authorList>
    </citation>
    <scope>NUCLEOTIDE SEQUENCE</scope>
</reference>
<protein>
    <submittedName>
        <fullName evidence="2">Granulocyte colony stimulating factor 2</fullName>
    </submittedName>
    <submittedName>
        <fullName evidence="3">Granulocyte colony-stimulating factor 1</fullName>
    </submittedName>
</protein>
<dbReference type="InterPro" id="IPR040117">
    <property type="entry name" value="GCSF/MGF"/>
</dbReference>
<sequence>MNSATVAALLHCFLLAHFIQSAPVVVLLNETAQPAMTLVNKILIDVRTVHAAAVTNEGLTLDSSTQTSKLLTMVASLRIPAAPVLKLPHEDTLDVCLSRMLAGVQLYQGLLGDLSGRLSGLSDLKADLRDLLNHITEIKKAAQLGGEAVQNQSVDLASRLQGDYEVQVAANATLKQLLSFCHDLMRSLKKIDDYRRPAGTR</sequence>
<gene>
    <name evidence="3" type="primary">G-CSF 1</name>
</gene>
<accession>C0STS3</accession>
<dbReference type="GO" id="GO:0045639">
    <property type="term" value="P:positive regulation of myeloid cell differentiation"/>
    <property type="evidence" value="ECO:0007669"/>
    <property type="project" value="InterPro"/>
</dbReference>
<proteinExistence type="evidence at transcript level"/>
<dbReference type="PANTHER" id="PTHR10511:SF2">
    <property type="entry name" value="GRANULOCYTE COLONY-STIMULATING FACTOR"/>
    <property type="match status" value="1"/>
</dbReference>
<dbReference type="AlphaFoldDB" id="C0STS3"/>
<dbReference type="EMBL" id="AB465602">
    <property type="protein sequence ID" value="BAH56612.1"/>
    <property type="molecule type" value="mRNA"/>
</dbReference>
<reference evidence="2" key="1">
    <citation type="submission" date="2008-10" db="EMBL/GenBank/DDBJ databases">
        <title>Cloning and characterization of cDNAs for two distinct granulocyte colony stimulating factor genes from black rockfish.</title>
        <authorList>
            <person name="Park C."/>
            <person name="Kim K."/>
            <person name="Kim J."/>
            <person name="An G."/>
            <person name="Jun K."/>
        </authorList>
    </citation>
    <scope>NUCLEOTIDE SEQUENCE</scope>
</reference>
<dbReference type="SUPFAM" id="SSF47266">
    <property type="entry name" value="4-helical cytokines"/>
    <property type="match status" value="1"/>
</dbReference>